<dbReference type="EMBL" id="BDDD01001438">
    <property type="protein sequence ID" value="GAV75993.1"/>
    <property type="molecule type" value="Genomic_DNA"/>
</dbReference>
<evidence type="ECO:0000313" key="2">
    <source>
        <dbReference type="Proteomes" id="UP000187406"/>
    </source>
</evidence>
<name>A0A1Q3C7D8_CEPFO</name>
<gene>
    <name evidence="1" type="ORF">CFOL_v3_19469</name>
</gene>
<accession>A0A1Q3C7D8</accession>
<organism evidence="1 2">
    <name type="scientific">Cephalotus follicularis</name>
    <name type="common">Albany pitcher plant</name>
    <dbReference type="NCBI Taxonomy" id="3775"/>
    <lineage>
        <taxon>Eukaryota</taxon>
        <taxon>Viridiplantae</taxon>
        <taxon>Streptophyta</taxon>
        <taxon>Embryophyta</taxon>
        <taxon>Tracheophyta</taxon>
        <taxon>Spermatophyta</taxon>
        <taxon>Magnoliopsida</taxon>
        <taxon>eudicotyledons</taxon>
        <taxon>Gunneridae</taxon>
        <taxon>Pentapetalae</taxon>
        <taxon>rosids</taxon>
        <taxon>fabids</taxon>
        <taxon>Oxalidales</taxon>
        <taxon>Cephalotaceae</taxon>
        <taxon>Cephalotus</taxon>
    </lineage>
</organism>
<keyword evidence="2" id="KW-1185">Reference proteome</keyword>
<reference evidence="2" key="1">
    <citation type="submission" date="2016-04" db="EMBL/GenBank/DDBJ databases">
        <title>Cephalotus genome sequencing.</title>
        <authorList>
            <person name="Fukushima K."/>
            <person name="Hasebe M."/>
            <person name="Fang X."/>
        </authorList>
    </citation>
    <scope>NUCLEOTIDE SEQUENCE [LARGE SCALE GENOMIC DNA]</scope>
    <source>
        <strain evidence="2">cv. St1</strain>
    </source>
</reference>
<sequence>SVYFTINLKL</sequence>
<protein>
    <submittedName>
        <fullName evidence="1">Uncharacterized protein</fullName>
    </submittedName>
</protein>
<evidence type="ECO:0000313" key="1">
    <source>
        <dbReference type="EMBL" id="GAV75993.1"/>
    </source>
</evidence>
<dbReference type="Proteomes" id="UP000187406">
    <property type="component" value="Unassembled WGS sequence"/>
</dbReference>
<comment type="caution">
    <text evidence="1">The sequence shown here is derived from an EMBL/GenBank/DDBJ whole genome shotgun (WGS) entry which is preliminary data.</text>
</comment>
<proteinExistence type="predicted"/>
<feature type="non-terminal residue" evidence="1">
    <location>
        <position position="1"/>
    </location>
</feature>
<dbReference type="OrthoDB" id="1436797at2759"/>